<dbReference type="InterPro" id="IPR007039">
    <property type="entry name" value="TrbC/VirB2"/>
</dbReference>
<keyword evidence="4" id="KW-1185">Reference proteome</keyword>
<keyword evidence="2" id="KW-0732">Signal</keyword>
<feature type="transmembrane region" description="Helical" evidence="1">
    <location>
        <begin position="58"/>
        <end position="80"/>
    </location>
</feature>
<comment type="caution">
    <text evidence="3">The sequence shown here is derived from an EMBL/GenBank/DDBJ whole genome shotgun (WGS) entry which is preliminary data.</text>
</comment>
<organism evidence="3 4">
    <name type="scientific">Caballeronia calidae</name>
    <dbReference type="NCBI Taxonomy" id="1777139"/>
    <lineage>
        <taxon>Bacteria</taxon>
        <taxon>Pseudomonadati</taxon>
        <taxon>Pseudomonadota</taxon>
        <taxon>Betaproteobacteria</taxon>
        <taxon>Burkholderiales</taxon>
        <taxon>Burkholderiaceae</taxon>
        <taxon>Caballeronia</taxon>
    </lineage>
</organism>
<evidence type="ECO:0000256" key="2">
    <source>
        <dbReference type="SAM" id="SignalP"/>
    </source>
</evidence>
<keyword evidence="1" id="KW-1133">Transmembrane helix</keyword>
<dbReference type="AlphaFoldDB" id="A0A158EK18"/>
<dbReference type="RefSeq" id="WP_062613011.1">
    <property type="nucleotide sequence ID" value="NZ_FCOX02000183.1"/>
</dbReference>
<dbReference type="OrthoDB" id="9134295at2"/>
<dbReference type="EMBL" id="FCOX02000183">
    <property type="protein sequence ID" value="SAL07208.1"/>
    <property type="molecule type" value="Genomic_DNA"/>
</dbReference>
<sequence length="111" mass="11494">MNVVAIRTLTRPVAIFFATVSRARLMTGALVLTLLASSTAMAAGTDTGSSALSSLQAWMMEWIPIGAALLIIACALGWIAHLVRADFAVRCVVGLIVVGSASYLVGLFGIA</sequence>
<keyword evidence="1" id="KW-0472">Membrane</keyword>
<gene>
    <name evidence="3" type="ORF">AWB78_08473</name>
</gene>
<keyword evidence="1" id="KW-0812">Transmembrane</keyword>
<evidence type="ECO:0000313" key="3">
    <source>
        <dbReference type="EMBL" id="SAL07208.1"/>
    </source>
</evidence>
<feature type="signal peptide" evidence="2">
    <location>
        <begin position="1"/>
        <end position="42"/>
    </location>
</feature>
<accession>A0A158EK18</accession>
<proteinExistence type="predicted"/>
<reference evidence="3" key="1">
    <citation type="submission" date="2016-01" db="EMBL/GenBank/DDBJ databases">
        <authorList>
            <person name="Peeters C."/>
        </authorList>
    </citation>
    <scope>NUCLEOTIDE SEQUENCE</scope>
    <source>
        <strain evidence="3">LMG 29321</strain>
    </source>
</reference>
<protein>
    <submittedName>
        <fullName evidence="3">TrbC/VIRB2 family protein</fullName>
    </submittedName>
</protein>
<feature type="chain" id="PRO_5007625218" evidence="2">
    <location>
        <begin position="43"/>
        <end position="111"/>
    </location>
</feature>
<feature type="transmembrane region" description="Helical" evidence="1">
    <location>
        <begin position="87"/>
        <end position="110"/>
    </location>
</feature>
<evidence type="ECO:0000256" key="1">
    <source>
        <dbReference type="SAM" id="Phobius"/>
    </source>
</evidence>
<dbReference type="Pfam" id="PF04956">
    <property type="entry name" value="TrbC"/>
    <property type="match status" value="1"/>
</dbReference>
<name>A0A158EK18_9BURK</name>
<dbReference type="Proteomes" id="UP000071859">
    <property type="component" value="Unassembled WGS sequence"/>
</dbReference>
<evidence type="ECO:0000313" key="4">
    <source>
        <dbReference type="Proteomes" id="UP000071859"/>
    </source>
</evidence>